<gene>
    <name evidence="1" type="ORF">CJ030_MR0G003723</name>
</gene>
<name>A0A6A1UMM3_9ROSI</name>
<evidence type="ECO:0000313" key="2">
    <source>
        <dbReference type="Proteomes" id="UP000516437"/>
    </source>
</evidence>
<dbReference type="AlphaFoldDB" id="A0A6A1UMM3"/>
<organism evidence="1 2">
    <name type="scientific">Morella rubra</name>
    <name type="common">Chinese bayberry</name>
    <dbReference type="NCBI Taxonomy" id="262757"/>
    <lineage>
        <taxon>Eukaryota</taxon>
        <taxon>Viridiplantae</taxon>
        <taxon>Streptophyta</taxon>
        <taxon>Embryophyta</taxon>
        <taxon>Tracheophyta</taxon>
        <taxon>Spermatophyta</taxon>
        <taxon>Magnoliopsida</taxon>
        <taxon>eudicotyledons</taxon>
        <taxon>Gunneridae</taxon>
        <taxon>Pentapetalae</taxon>
        <taxon>rosids</taxon>
        <taxon>fabids</taxon>
        <taxon>Fagales</taxon>
        <taxon>Myricaceae</taxon>
        <taxon>Morella</taxon>
    </lineage>
</organism>
<reference evidence="1 2" key="1">
    <citation type="journal article" date="2019" name="Plant Biotechnol. J.">
        <title>The red bayberry genome and genetic basis of sex determination.</title>
        <authorList>
            <person name="Jia H.M."/>
            <person name="Jia H.J."/>
            <person name="Cai Q.L."/>
            <person name="Wang Y."/>
            <person name="Zhao H.B."/>
            <person name="Yang W.F."/>
            <person name="Wang G.Y."/>
            <person name="Li Y.H."/>
            <person name="Zhan D.L."/>
            <person name="Shen Y.T."/>
            <person name="Niu Q.F."/>
            <person name="Chang L."/>
            <person name="Qiu J."/>
            <person name="Zhao L."/>
            <person name="Xie H.B."/>
            <person name="Fu W.Y."/>
            <person name="Jin J."/>
            <person name="Li X.W."/>
            <person name="Jiao Y."/>
            <person name="Zhou C.C."/>
            <person name="Tu T."/>
            <person name="Chai C.Y."/>
            <person name="Gao J.L."/>
            <person name="Fan L.J."/>
            <person name="van de Weg E."/>
            <person name="Wang J.Y."/>
            <person name="Gao Z.S."/>
        </authorList>
    </citation>
    <scope>NUCLEOTIDE SEQUENCE [LARGE SCALE GENOMIC DNA]</scope>
    <source>
        <tissue evidence="1">Leaves</tissue>
    </source>
</reference>
<protein>
    <submittedName>
        <fullName evidence="1">Uncharacterized protein</fullName>
    </submittedName>
</protein>
<proteinExistence type="predicted"/>
<sequence length="79" mass="8859">MENHGDKYIRLPPQEEEEEIKIAHKISEESFKTEASPLEHAEMLEAIEDGPRMVLGGILLSLNLNEELVQVIKGHGAIL</sequence>
<accession>A0A6A1UMM3</accession>
<dbReference type="Proteomes" id="UP000516437">
    <property type="component" value="Unassembled WGS sequence"/>
</dbReference>
<evidence type="ECO:0000313" key="1">
    <source>
        <dbReference type="EMBL" id="KAB1201433.1"/>
    </source>
</evidence>
<dbReference type="EMBL" id="RXIC02000068">
    <property type="protein sequence ID" value="KAB1201433.1"/>
    <property type="molecule type" value="Genomic_DNA"/>
</dbReference>
<comment type="caution">
    <text evidence="1">The sequence shown here is derived from an EMBL/GenBank/DDBJ whole genome shotgun (WGS) entry which is preliminary data.</text>
</comment>
<keyword evidence="2" id="KW-1185">Reference proteome</keyword>